<dbReference type="NCBIfam" id="TIGR03506">
    <property type="entry name" value="FlgEFG_subfam"/>
    <property type="match status" value="2"/>
</dbReference>
<comment type="subunit">
    <text evidence="7">The basal body constitutes a major portion of the flagellar organelle and consists of four rings (L,P,S, and M) mounted on a central rod. The rod consists of about 26 subunits of FlgG in the distal portion, and FlgB, FlgC and FlgF are thought to build up the proximal portion of the rod with about 6 subunits each.</text>
</comment>
<evidence type="ECO:0000313" key="11">
    <source>
        <dbReference type="EMBL" id="BAO82619.1"/>
    </source>
</evidence>
<dbReference type="Proteomes" id="UP000066014">
    <property type="component" value="Chromosome"/>
</dbReference>
<dbReference type="InterPro" id="IPR037925">
    <property type="entry name" value="FlgE/F/G-like"/>
</dbReference>
<evidence type="ECO:0000259" key="9">
    <source>
        <dbReference type="Pfam" id="PF06429"/>
    </source>
</evidence>
<dbReference type="InterPro" id="IPR020013">
    <property type="entry name" value="Flagellar_FlgE/F/G"/>
</dbReference>
<dbReference type="PANTHER" id="PTHR30435:SF19">
    <property type="entry name" value="FLAGELLAR BASAL-BODY ROD PROTEIN FLGG"/>
    <property type="match status" value="1"/>
</dbReference>
<keyword evidence="11" id="KW-0969">Cilium</keyword>
<dbReference type="InterPro" id="IPR012834">
    <property type="entry name" value="FlgG_G_neg"/>
</dbReference>
<keyword evidence="4 7" id="KW-0975">Bacterial flagellum</keyword>
<gene>
    <name evidence="11" type="primary">flgG</name>
    <name evidence="11" type="ORF">SMCB_0391</name>
</gene>
<organism evidence="11 12">
    <name type="scientific">Serpentinimonas maccroryi</name>
    <dbReference type="NCBI Taxonomy" id="1458426"/>
    <lineage>
        <taxon>Bacteria</taxon>
        <taxon>Pseudomonadati</taxon>
        <taxon>Pseudomonadota</taxon>
        <taxon>Betaproteobacteria</taxon>
        <taxon>Burkholderiales</taxon>
        <taxon>Comamonadaceae</taxon>
        <taxon>Serpentinimonas</taxon>
    </lineage>
</organism>
<dbReference type="KEGG" id="cbab:SMCB_0391"/>
<evidence type="ECO:0000256" key="5">
    <source>
        <dbReference type="ARBA" id="ARBA00032912"/>
    </source>
</evidence>
<evidence type="ECO:0000259" key="8">
    <source>
        <dbReference type="Pfam" id="PF00460"/>
    </source>
</evidence>
<dbReference type="Pfam" id="PF22692">
    <property type="entry name" value="LlgE_F_G_D1"/>
    <property type="match status" value="1"/>
</dbReference>
<dbReference type="PANTHER" id="PTHR30435">
    <property type="entry name" value="FLAGELLAR PROTEIN"/>
    <property type="match status" value="1"/>
</dbReference>
<dbReference type="GO" id="GO:0071978">
    <property type="term" value="P:bacterial-type flagellum-dependent swarming motility"/>
    <property type="evidence" value="ECO:0007669"/>
    <property type="project" value="TreeGrafter"/>
</dbReference>
<protein>
    <recommendedName>
        <fullName evidence="3 6">Flagellar basal-body rod protein FlgG</fullName>
    </recommendedName>
    <alternativeName>
        <fullName evidence="5 7">Distal rod protein</fullName>
    </alternativeName>
</protein>
<feature type="domain" description="Flagellar basal body rod protein N-terminal" evidence="8">
    <location>
        <begin position="5"/>
        <end position="35"/>
    </location>
</feature>
<comment type="subcellular location">
    <subcellularLocation>
        <location evidence="1 7">Bacterial flagellum basal body</location>
    </subcellularLocation>
</comment>
<evidence type="ECO:0000256" key="7">
    <source>
        <dbReference type="RuleBase" id="RU362116"/>
    </source>
</evidence>
<dbReference type="AlphaFoldDB" id="A0A060NUN9"/>
<dbReference type="Pfam" id="PF06429">
    <property type="entry name" value="Flg_bbr_C"/>
    <property type="match status" value="1"/>
</dbReference>
<keyword evidence="12" id="KW-1185">Reference proteome</keyword>
<accession>A0A060NUN9</accession>
<dbReference type="InterPro" id="IPR053967">
    <property type="entry name" value="LlgE_F_G-like_D1"/>
</dbReference>
<dbReference type="InterPro" id="IPR001444">
    <property type="entry name" value="Flag_bb_rod_N"/>
</dbReference>
<dbReference type="HOGENOM" id="CLU_013687_0_1_4"/>
<evidence type="ECO:0000259" key="10">
    <source>
        <dbReference type="Pfam" id="PF22692"/>
    </source>
</evidence>
<dbReference type="SUPFAM" id="SSF117143">
    <property type="entry name" value="Flagellar hook protein flgE"/>
    <property type="match status" value="1"/>
</dbReference>
<keyword evidence="11" id="KW-0282">Flagellum</keyword>
<reference evidence="11 12" key="1">
    <citation type="journal article" date="2014" name="Nat. Commun.">
        <title>Physiological and genomic features of highly alkaliphilic hydrogen-utilizing Betaproteobacteria from a continental serpentinizing site.</title>
        <authorList>
            <person name="Suzuki S."/>
            <person name="Kuenen J.G."/>
            <person name="Schipper K."/>
            <person name="van der Velde S."/>
            <person name="Ishii S."/>
            <person name="Wu A."/>
            <person name="Sorokin D.Y."/>
            <person name="Tenney A."/>
            <person name="Meng X.Y."/>
            <person name="Morrill P.L."/>
            <person name="Kamagata Y."/>
            <person name="Muyzer G."/>
            <person name="Nealson K.H."/>
        </authorList>
    </citation>
    <scope>NUCLEOTIDE SEQUENCE [LARGE SCALE GENOMIC DNA]</scope>
    <source>
        <strain evidence="11 12">B1</strain>
    </source>
</reference>
<proteinExistence type="inferred from homology"/>
<dbReference type="GO" id="GO:0009426">
    <property type="term" value="C:bacterial-type flagellum basal body, distal rod"/>
    <property type="evidence" value="ECO:0007669"/>
    <property type="project" value="UniProtKB-UniRule"/>
</dbReference>
<evidence type="ECO:0000256" key="1">
    <source>
        <dbReference type="ARBA" id="ARBA00004117"/>
    </source>
</evidence>
<sequence length="260" mass="27380">MINSLQIASTGMRAMQTQLDVISHNLANVSTTGFKRSSAMFEDLIYQNLRQVGAPNSEQAELPTGLQLGLGVRTVATARTFTQGSLQKTENQLDVAINGDGFFQIEMPDGSTAFTRDGSFKITAEGRLVNNSGMPVIGAVTIPRDARSVTIGADGQVTVLVGTNPAPQPAGTITLATFINPAGLEPRGQNLFTETAASGEAAVGAPGSEGRGPVLQGFLESSNVNVVQELVAMIQTQRAYELNSRAVQTSDQMLARLAQI</sequence>
<evidence type="ECO:0000256" key="6">
    <source>
        <dbReference type="NCBIfam" id="TIGR02488"/>
    </source>
</evidence>
<feature type="domain" description="Flagellar basal-body/hook protein C-terminal" evidence="9">
    <location>
        <begin position="216"/>
        <end position="260"/>
    </location>
</feature>
<evidence type="ECO:0000313" key="12">
    <source>
        <dbReference type="Proteomes" id="UP000066014"/>
    </source>
</evidence>
<dbReference type="NCBIfam" id="TIGR02488">
    <property type="entry name" value="flgG_G_neg"/>
    <property type="match status" value="1"/>
</dbReference>
<evidence type="ECO:0000256" key="4">
    <source>
        <dbReference type="ARBA" id="ARBA00023143"/>
    </source>
</evidence>
<dbReference type="InterPro" id="IPR010930">
    <property type="entry name" value="Flg_bb/hook_C_dom"/>
</dbReference>
<keyword evidence="11" id="KW-0966">Cell projection</keyword>
<dbReference type="STRING" id="1458426.SMCB_0391"/>
<dbReference type="EMBL" id="AP014569">
    <property type="protein sequence ID" value="BAO82619.1"/>
    <property type="molecule type" value="Genomic_DNA"/>
</dbReference>
<dbReference type="RefSeq" id="WP_045534668.1">
    <property type="nucleotide sequence ID" value="NZ_AP014569.1"/>
</dbReference>
<dbReference type="Pfam" id="PF00460">
    <property type="entry name" value="Flg_bb_rod"/>
    <property type="match status" value="1"/>
</dbReference>
<dbReference type="OrthoDB" id="9804559at2"/>
<name>A0A060NUN9_9BURK</name>
<comment type="similarity">
    <text evidence="2 7">Belongs to the flagella basal body rod proteins family.</text>
</comment>
<evidence type="ECO:0000256" key="3">
    <source>
        <dbReference type="ARBA" id="ARBA00017948"/>
    </source>
</evidence>
<evidence type="ECO:0000256" key="2">
    <source>
        <dbReference type="ARBA" id="ARBA00009677"/>
    </source>
</evidence>
<feature type="domain" description="Flagellar hook protein FlgE/F/G-like D1" evidence="10">
    <location>
        <begin position="96"/>
        <end position="159"/>
    </location>
</feature>